<feature type="transmembrane region" description="Helical" evidence="1">
    <location>
        <begin position="99"/>
        <end position="119"/>
    </location>
</feature>
<name>A0AAN8J8H6_PATCE</name>
<evidence type="ECO:0000313" key="3">
    <source>
        <dbReference type="Proteomes" id="UP001347796"/>
    </source>
</evidence>
<reference evidence="2 3" key="1">
    <citation type="submission" date="2024-01" db="EMBL/GenBank/DDBJ databases">
        <title>The genome of the rayed Mediterranean limpet Patella caerulea (Linnaeus, 1758).</title>
        <authorList>
            <person name="Anh-Thu Weber A."/>
            <person name="Halstead-Nussloch G."/>
        </authorList>
    </citation>
    <scope>NUCLEOTIDE SEQUENCE [LARGE SCALE GENOMIC DNA]</scope>
    <source>
        <strain evidence="2">AATW-2023a</strain>
        <tissue evidence="2">Whole specimen</tissue>
    </source>
</reference>
<keyword evidence="3" id="KW-1185">Reference proteome</keyword>
<organism evidence="2 3">
    <name type="scientific">Patella caerulea</name>
    <name type="common">Rayed Mediterranean limpet</name>
    <dbReference type="NCBI Taxonomy" id="87958"/>
    <lineage>
        <taxon>Eukaryota</taxon>
        <taxon>Metazoa</taxon>
        <taxon>Spiralia</taxon>
        <taxon>Lophotrochozoa</taxon>
        <taxon>Mollusca</taxon>
        <taxon>Gastropoda</taxon>
        <taxon>Patellogastropoda</taxon>
        <taxon>Patelloidea</taxon>
        <taxon>Patellidae</taxon>
        <taxon>Patella</taxon>
    </lineage>
</organism>
<evidence type="ECO:0000256" key="1">
    <source>
        <dbReference type="SAM" id="Phobius"/>
    </source>
</evidence>
<keyword evidence="1" id="KW-0472">Membrane</keyword>
<dbReference type="AlphaFoldDB" id="A0AAN8J8H6"/>
<dbReference type="Proteomes" id="UP001347796">
    <property type="component" value="Unassembled WGS sequence"/>
</dbReference>
<sequence>MVMLLREFITAERTGNWKAHIHMLQKMLSYFAASGRNNYTKSVNLYLQDAVNVTTSKPEVFNFFFQRLLTATNVQDDPLKLFDYELCIYPPSLFNDSGLMMLMLFGVCVISQTSLYNMFWMADL</sequence>
<comment type="caution">
    <text evidence="2">The sequence shown here is derived from an EMBL/GenBank/DDBJ whole genome shotgun (WGS) entry which is preliminary data.</text>
</comment>
<dbReference type="EMBL" id="JAZGQO010000014">
    <property type="protein sequence ID" value="KAK6171156.1"/>
    <property type="molecule type" value="Genomic_DNA"/>
</dbReference>
<accession>A0AAN8J8H6</accession>
<proteinExistence type="predicted"/>
<protein>
    <submittedName>
        <fullName evidence="2">Uncharacterized protein</fullName>
    </submittedName>
</protein>
<gene>
    <name evidence="2" type="ORF">SNE40_019404</name>
</gene>
<keyword evidence="1" id="KW-1133">Transmembrane helix</keyword>
<keyword evidence="1" id="KW-0812">Transmembrane</keyword>
<evidence type="ECO:0000313" key="2">
    <source>
        <dbReference type="EMBL" id="KAK6171156.1"/>
    </source>
</evidence>